<sequence>MAEQLTRKQATQLLELISLVKPQLQWLQKEYESRPPLELPQQFLEFFKASLSLSHDACTSAWLSLRDEAWAQDEDATEIHALRAKYLPVFLRHGIPLGIGKLGLGHEQNAQLTDTHNTGLYSFEPPHRACKNEACSKAFVSDPSLSRERDLDGAIRIQVTVFTKEFGAIPDYSTSRKCPKCSTRYYPNYFVDSRSSKRAYYPATAIVFMQISTHYYMSREVAELFASMQVNAWTSGTNCAKIYNESMKPEHLTPLLPAEWGYAFDLDVEKVWSAFFLHALLLDAENSSLEVEHNTVNKFRLTSALLARNQRMAGTGQAEWNHACEACTWYTNDEKGNPAVIRSCVTDGKAMFQLKRRLERLKISQPHSSMPGDNPTSTSDGLEGTGADEDEDVVIDENGVCPDKPETGNQSVRARFGRRRTHNEELCVASCGVILGRATFYGSEAPNGVRAFWKRLFPTKRSLPQVLWHDNNCRIVAMLKKDGDSYFSHCALPVDVFHFKCKHKEGDVDCGQYCNPYIYSELRTQNGQWRFNSSAAEQTNAWFGGFQAIVQEMSAERYDFFLDEMIRRRNISLVTLSRQRNQNPHNIPREALLDTQL</sequence>
<evidence type="ECO:0000256" key="1">
    <source>
        <dbReference type="SAM" id="MobiDB-lite"/>
    </source>
</evidence>
<evidence type="ECO:0000313" key="3">
    <source>
        <dbReference type="EMBL" id="KAF7289811.1"/>
    </source>
</evidence>
<name>A0A8H6S0J2_9AGAR</name>
<gene>
    <name evidence="3" type="ORF">MIND_01355400</name>
</gene>
<keyword evidence="4" id="KW-1185">Reference proteome</keyword>
<feature type="domain" description="CxC5 like cysteine cluster associated with KDZ" evidence="2">
    <location>
        <begin position="121"/>
        <end position="247"/>
    </location>
</feature>
<feature type="region of interest" description="Disordered" evidence="1">
    <location>
        <begin position="363"/>
        <end position="389"/>
    </location>
</feature>
<organism evidence="3 4">
    <name type="scientific">Mycena indigotica</name>
    <dbReference type="NCBI Taxonomy" id="2126181"/>
    <lineage>
        <taxon>Eukaryota</taxon>
        <taxon>Fungi</taxon>
        <taxon>Dikarya</taxon>
        <taxon>Basidiomycota</taxon>
        <taxon>Agaricomycotina</taxon>
        <taxon>Agaricomycetes</taxon>
        <taxon>Agaricomycetidae</taxon>
        <taxon>Agaricales</taxon>
        <taxon>Marasmiineae</taxon>
        <taxon>Mycenaceae</taxon>
        <taxon>Mycena</taxon>
    </lineage>
</organism>
<dbReference type="InterPro" id="IPR041539">
    <property type="entry name" value="CxC5"/>
</dbReference>
<evidence type="ECO:0000259" key="2">
    <source>
        <dbReference type="Pfam" id="PF18718"/>
    </source>
</evidence>
<dbReference type="GeneID" id="59352500"/>
<protein>
    <recommendedName>
        <fullName evidence="2">CxC5 like cysteine cluster associated with KDZ domain-containing protein</fullName>
    </recommendedName>
</protein>
<dbReference type="Proteomes" id="UP000636479">
    <property type="component" value="Unassembled WGS sequence"/>
</dbReference>
<proteinExistence type="predicted"/>
<dbReference type="Pfam" id="PF18718">
    <property type="entry name" value="CxC5"/>
    <property type="match status" value="1"/>
</dbReference>
<evidence type="ECO:0000313" key="4">
    <source>
        <dbReference type="Proteomes" id="UP000636479"/>
    </source>
</evidence>
<reference evidence="3" key="1">
    <citation type="submission" date="2020-05" db="EMBL/GenBank/DDBJ databases">
        <title>Mycena genomes resolve the evolution of fungal bioluminescence.</title>
        <authorList>
            <person name="Tsai I.J."/>
        </authorList>
    </citation>
    <scope>NUCLEOTIDE SEQUENCE</scope>
    <source>
        <strain evidence="3">171206Taipei</strain>
    </source>
</reference>
<dbReference type="EMBL" id="JACAZF010000016">
    <property type="protein sequence ID" value="KAF7289811.1"/>
    <property type="molecule type" value="Genomic_DNA"/>
</dbReference>
<accession>A0A8H6S0J2</accession>
<dbReference type="RefSeq" id="XP_037213540.1">
    <property type="nucleotide sequence ID" value="XM_037369984.1"/>
</dbReference>
<dbReference type="AlphaFoldDB" id="A0A8H6S0J2"/>
<comment type="caution">
    <text evidence="3">The sequence shown here is derived from an EMBL/GenBank/DDBJ whole genome shotgun (WGS) entry which is preliminary data.</text>
</comment>
<dbReference type="OrthoDB" id="2501483at2759"/>